<dbReference type="Pfam" id="PF01636">
    <property type="entry name" value="APH"/>
    <property type="match status" value="1"/>
</dbReference>
<reference evidence="3 4" key="1">
    <citation type="journal article" date="2017" name="Genome Announc.">
        <title>Complete Genome Sequences of Two Acetylene-Fermenting Pelobacter acetylenicus Strains.</title>
        <authorList>
            <person name="Sutton J.M."/>
            <person name="Baesman S.M."/>
            <person name="Fierst J.L."/>
            <person name="Poret-Peterson A.T."/>
            <person name="Oremland R.S."/>
            <person name="Dunlap D.S."/>
            <person name="Akob D.M."/>
        </authorList>
    </citation>
    <scope>NUCLEOTIDE SEQUENCE [LARGE SCALE GENOMIC DNA]</scope>
    <source>
        <strain evidence="3 4">DSM 3247</strain>
    </source>
</reference>
<dbReference type="InterPro" id="IPR002575">
    <property type="entry name" value="Aminoglycoside_PTrfase"/>
</dbReference>
<dbReference type="AlphaFoldDB" id="A0A1L3GH74"/>
<evidence type="ECO:0000259" key="2">
    <source>
        <dbReference type="Pfam" id="PF01636"/>
    </source>
</evidence>
<accession>A0A1L3GH74</accession>
<dbReference type="PANTHER" id="PTHR21064:SF6">
    <property type="entry name" value="AMINOGLYCOSIDE PHOSPHOTRANSFERASE DOMAIN-CONTAINING PROTEIN"/>
    <property type="match status" value="1"/>
</dbReference>
<dbReference type="Gene3D" id="3.90.1200.10">
    <property type="match status" value="1"/>
</dbReference>
<dbReference type="Gene3D" id="3.30.200.20">
    <property type="entry name" value="Phosphorylase Kinase, domain 1"/>
    <property type="match status" value="1"/>
</dbReference>
<dbReference type="KEGG" id="pace:A6070_03940"/>
<evidence type="ECO:0000313" key="4">
    <source>
        <dbReference type="Proteomes" id="UP000182264"/>
    </source>
</evidence>
<evidence type="ECO:0000256" key="1">
    <source>
        <dbReference type="ARBA" id="ARBA00038240"/>
    </source>
</evidence>
<organism evidence="3 4">
    <name type="scientific">Syntrophotalea acetylenica</name>
    <name type="common">Pelobacter acetylenicus</name>
    <dbReference type="NCBI Taxonomy" id="29542"/>
    <lineage>
        <taxon>Bacteria</taxon>
        <taxon>Pseudomonadati</taxon>
        <taxon>Thermodesulfobacteriota</taxon>
        <taxon>Desulfuromonadia</taxon>
        <taxon>Desulfuromonadales</taxon>
        <taxon>Syntrophotaleaceae</taxon>
        <taxon>Syntrophotalea</taxon>
    </lineage>
</organism>
<dbReference type="GO" id="GO:0009088">
    <property type="term" value="P:threonine biosynthetic process"/>
    <property type="evidence" value="ECO:0007669"/>
    <property type="project" value="TreeGrafter"/>
</dbReference>
<sequence>MPGGGPLMQRKRHQVSTVPDFSYPTQLSCRLMAEQAARVARDCYDIGELQDIVQLYGGYTNLSFKVITRTAGGFQKYFLRIYRQGTPIEHICFEHSLVEHIVDRGGHMVAALIRTRDGANFVRRPIPNPNSSGELLYAMFAFIGGEDKYSWTCNHLSREEYIYSGRMLAELHRCAAGFDPGELTSMHRPISERLVTLPVEFAHCAEQTRQSCFDRYFLKNLEDMAAVAEKIHNRLVAASNLPIMGIHGDFHPGNQKYNLNRVIGVFDFDRACYDFRLFDVALAVIYFCCCWEKKMDGNLWLRKADLFLRAYQKRAAQWPAPGPLNREEIETFSPLLTAAALSLIRWATVEAYYLERENCPDQEYLFYLKHNVRLVRWLEHNRGRVENMLRKALA</sequence>
<name>A0A1L3GH74_SYNAC</name>
<keyword evidence="4" id="KW-1185">Reference proteome</keyword>
<dbReference type="GO" id="GO:0004413">
    <property type="term" value="F:homoserine kinase activity"/>
    <property type="evidence" value="ECO:0007669"/>
    <property type="project" value="TreeGrafter"/>
</dbReference>
<dbReference type="STRING" id="29542.A6070_03940"/>
<dbReference type="PANTHER" id="PTHR21064">
    <property type="entry name" value="AMINOGLYCOSIDE PHOSPHOTRANSFERASE DOMAIN-CONTAINING PROTEIN-RELATED"/>
    <property type="match status" value="1"/>
</dbReference>
<dbReference type="SUPFAM" id="SSF56112">
    <property type="entry name" value="Protein kinase-like (PK-like)"/>
    <property type="match status" value="1"/>
</dbReference>
<proteinExistence type="inferred from homology"/>
<feature type="domain" description="Aminoglycoside phosphotransferase" evidence="2">
    <location>
        <begin position="52"/>
        <end position="288"/>
    </location>
</feature>
<dbReference type="InterPro" id="IPR011009">
    <property type="entry name" value="Kinase-like_dom_sf"/>
</dbReference>
<gene>
    <name evidence="3" type="ORF">A7E75_09940</name>
</gene>
<dbReference type="EMBL" id="CP015518">
    <property type="protein sequence ID" value="APG25297.1"/>
    <property type="molecule type" value="Genomic_DNA"/>
</dbReference>
<protein>
    <recommendedName>
        <fullName evidence="2">Aminoglycoside phosphotransferase domain-containing protein</fullName>
    </recommendedName>
</protein>
<dbReference type="Proteomes" id="UP000182264">
    <property type="component" value="Chromosome"/>
</dbReference>
<evidence type="ECO:0000313" key="3">
    <source>
        <dbReference type="EMBL" id="APG25297.1"/>
    </source>
</evidence>
<dbReference type="InterPro" id="IPR050249">
    <property type="entry name" value="Pseudomonas-type_ThrB"/>
</dbReference>
<comment type="similarity">
    <text evidence="1">Belongs to the pseudomonas-type ThrB family.</text>
</comment>